<feature type="transmembrane region" description="Helical" evidence="1">
    <location>
        <begin position="154"/>
        <end position="187"/>
    </location>
</feature>
<dbReference type="RefSeq" id="WP_050454011.1">
    <property type="nucleotide sequence ID" value="NZ_LFJJ01000080.1"/>
</dbReference>
<keyword evidence="1 2" id="KW-0812">Transmembrane</keyword>
<reference evidence="3" key="1">
    <citation type="submission" date="2015-06" db="EMBL/GenBank/DDBJ databases">
        <title>Comparative genomics of Burkholderia leaf nodule symbionts.</title>
        <authorList>
            <person name="Carlier A."/>
            <person name="Eberl L."/>
            <person name="Pinto-Carbo M."/>
        </authorList>
    </citation>
    <scope>NUCLEOTIDE SEQUENCE [LARGE SCALE GENOMIC DNA]</scope>
    <source>
        <strain evidence="3">UZHbot4</strain>
    </source>
</reference>
<evidence type="ECO:0000256" key="1">
    <source>
        <dbReference type="SAM" id="Phobius"/>
    </source>
</evidence>
<evidence type="ECO:0000313" key="2">
    <source>
        <dbReference type="EMBL" id="KND60126.1"/>
    </source>
</evidence>
<name>A0A0L0MCW5_9BURK</name>
<feature type="transmembrane region" description="Helical" evidence="1">
    <location>
        <begin position="199"/>
        <end position="218"/>
    </location>
</feature>
<dbReference type="AlphaFoldDB" id="A0A0L0MCW5"/>
<dbReference type="EMBL" id="LFJJ01000080">
    <property type="protein sequence ID" value="KND60126.1"/>
    <property type="molecule type" value="Genomic_DNA"/>
</dbReference>
<feature type="transmembrane region" description="Helical" evidence="1">
    <location>
        <begin position="296"/>
        <end position="314"/>
    </location>
</feature>
<evidence type="ECO:0000313" key="3">
    <source>
        <dbReference type="Proteomes" id="UP000036959"/>
    </source>
</evidence>
<keyword evidence="1" id="KW-1133">Transmembrane helix</keyword>
<keyword evidence="3" id="KW-1185">Reference proteome</keyword>
<comment type="caution">
    <text evidence="2">The sequence shown here is derived from an EMBL/GenBank/DDBJ whole genome shotgun (WGS) entry which is preliminary data.</text>
</comment>
<feature type="transmembrane region" description="Helical" evidence="1">
    <location>
        <begin position="321"/>
        <end position="339"/>
    </location>
</feature>
<dbReference type="PATRIC" id="fig|242163.4.peg.6645"/>
<proteinExistence type="predicted"/>
<dbReference type="Proteomes" id="UP000036959">
    <property type="component" value="Unassembled WGS sequence"/>
</dbReference>
<feature type="transmembrane region" description="Helical" evidence="1">
    <location>
        <begin position="246"/>
        <end position="266"/>
    </location>
</feature>
<protein>
    <submittedName>
        <fullName evidence="2">Putative TRANSMEMBRANE PROTEIN</fullName>
    </submittedName>
</protein>
<feature type="transmembrane region" description="Helical" evidence="1">
    <location>
        <begin position="83"/>
        <end position="105"/>
    </location>
</feature>
<feature type="transmembrane region" description="Helical" evidence="1">
    <location>
        <begin position="273"/>
        <end position="290"/>
    </location>
</feature>
<gene>
    <name evidence="2" type="ORF">BVER_00107c</name>
</gene>
<accession>A0A0L0MCW5</accession>
<keyword evidence="1" id="KW-0472">Membrane</keyword>
<dbReference type="OrthoDB" id="9126820at2"/>
<sequence>MKNFPRKNPVETLLFVVVFAAVLTQLKYRAIPATQDNLEQWINISNEMFYGAKDFVFSYGPLYWVTGPAPSPLAIPAFSTMTYWAGVVFCASVFAYFWAAIGALIYRSRACLLFVAAIILHVHGLAETAAFFLWPLVTVYYVEYVDEAPRRFGRIALVTLGILSGVAFYVRFFYGMLAVATFASYLVSRFRVKGTLTDLLCFGICAIGAYIVAGLLIFHDAQSLKDYLVINSQLNFGNSVDMTLPVINYCHVFVFALLPVLIINLYAILYRRTLWLTTLGLQLVFFKIGFSRTDHYLDYFVTPVIIVSLFLLFEGRAFAKICFVLSLCCLTHLAAVPAYPGAVTHAAFQPVIEMSTPYSDRMAKVYADFKLPENVLKKIGNASVDVYPYNNEYLFANKLNYHQRPLFQNYMTLTPKLDSLNRQFLTGNQRPDYMLWTAGIACRRADCNPFDGIDGKYVLNEDPLTSTTILANYNVVDRFSVRYAAPAILLQKNRQIRHDQPVTLPSERMEFAHWYSVPENKPGGVIKLVPQLKFTLLGRLNNLFFRGRDLSIKYRLATGEIKHYRLNILNTPSGIWASPFLDRMDLSGQRVKAIMLEAPDAWYFQRTFGAIWQRIDLPALRVRPPEFAKAVAMGVDKQASTFALQCEGSIDTINQSQSFPSSIGPQDGLSVRGWLAVSTQTGTTPGATFVSLTDAQPILRRSQRNVVTWPSYSGIRL</sequence>
<organism evidence="2 3">
    <name type="scientific">Candidatus Burkholderia verschuerenii</name>
    <dbReference type="NCBI Taxonomy" id="242163"/>
    <lineage>
        <taxon>Bacteria</taxon>
        <taxon>Pseudomonadati</taxon>
        <taxon>Pseudomonadota</taxon>
        <taxon>Betaproteobacteria</taxon>
        <taxon>Burkholderiales</taxon>
        <taxon>Burkholderiaceae</taxon>
        <taxon>Burkholderia</taxon>
    </lineage>
</organism>
<feature type="transmembrane region" description="Helical" evidence="1">
    <location>
        <begin position="112"/>
        <end position="134"/>
    </location>
</feature>